<dbReference type="EMBL" id="JAVRJZ010000007">
    <property type="protein sequence ID" value="KAK2720948.1"/>
    <property type="molecule type" value="Genomic_DNA"/>
</dbReference>
<feature type="compositionally biased region" description="Basic and acidic residues" evidence="6">
    <location>
        <begin position="489"/>
        <end position="509"/>
    </location>
</feature>
<feature type="region of interest" description="Disordered" evidence="6">
    <location>
        <begin position="49"/>
        <end position="110"/>
    </location>
</feature>
<keyword evidence="4" id="KW-0862">Zinc</keyword>
<evidence type="ECO:0000256" key="3">
    <source>
        <dbReference type="ARBA" id="ARBA00022771"/>
    </source>
</evidence>
<evidence type="ECO:0000256" key="2">
    <source>
        <dbReference type="ARBA" id="ARBA00022737"/>
    </source>
</evidence>
<comment type="caution">
    <text evidence="8">The sequence shown here is derived from an EMBL/GenBank/DDBJ whole genome shotgun (WGS) entry which is preliminary data.</text>
</comment>
<organism evidence="8 9">
    <name type="scientific">Artemia franciscana</name>
    <name type="common">Brine shrimp</name>
    <name type="synonym">Artemia sanfranciscana</name>
    <dbReference type="NCBI Taxonomy" id="6661"/>
    <lineage>
        <taxon>Eukaryota</taxon>
        <taxon>Metazoa</taxon>
        <taxon>Ecdysozoa</taxon>
        <taxon>Arthropoda</taxon>
        <taxon>Crustacea</taxon>
        <taxon>Branchiopoda</taxon>
        <taxon>Anostraca</taxon>
        <taxon>Artemiidae</taxon>
        <taxon>Artemia</taxon>
    </lineage>
</organism>
<feature type="compositionally biased region" description="Polar residues" evidence="6">
    <location>
        <begin position="540"/>
        <end position="562"/>
    </location>
</feature>
<feature type="compositionally biased region" description="Polar residues" evidence="6">
    <location>
        <begin position="281"/>
        <end position="299"/>
    </location>
</feature>
<evidence type="ECO:0000256" key="6">
    <source>
        <dbReference type="SAM" id="MobiDB-lite"/>
    </source>
</evidence>
<keyword evidence="3 5" id="KW-0863">Zinc-finger</keyword>
<feature type="domain" description="C2HC/C3H-type" evidence="7">
    <location>
        <begin position="34"/>
        <end position="63"/>
    </location>
</feature>
<dbReference type="PROSITE" id="PS52027">
    <property type="entry name" value="ZF_C2HC_C3H"/>
    <property type="match status" value="2"/>
</dbReference>
<feature type="region of interest" description="Disordered" evidence="6">
    <location>
        <begin position="634"/>
        <end position="653"/>
    </location>
</feature>
<name>A0AA88I4C5_ARTSF</name>
<evidence type="ECO:0000256" key="1">
    <source>
        <dbReference type="ARBA" id="ARBA00022723"/>
    </source>
</evidence>
<feature type="compositionally biased region" description="Basic and acidic residues" evidence="6">
    <location>
        <begin position="563"/>
        <end position="581"/>
    </location>
</feature>
<evidence type="ECO:0000259" key="7">
    <source>
        <dbReference type="PROSITE" id="PS52027"/>
    </source>
</evidence>
<feature type="compositionally biased region" description="Polar residues" evidence="6">
    <location>
        <begin position="307"/>
        <end position="333"/>
    </location>
</feature>
<evidence type="ECO:0000256" key="4">
    <source>
        <dbReference type="ARBA" id="ARBA00022833"/>
    </source>
</evidence>
<dbReference type="PANTHER" id="PTHR13555:SF5">
    <property type="entry name" value="ZINC-FINGER OF A C2HC-TYPE"/>
    <property type="match status" value="1"/>
</dbReference>
<evidence type="ECO:0000313" key="9">
    <source>
        <dbReference type="Proteomes" id="UP001187531"/>
    </source>
</evidence>
<feature type="domain" description="C2HC/C3H-type" evidence="7">
    <location>
        <begin position="154"/>
        <end position="183"/>
    </location>
</feature>
<sequence>MEAMTSEDVDKSTDISDDLKETPADQDLEPGYFFLLPCSVCGRNFKPDSLSRHQSVCEKNAQKKRPVFDSSKQRLQGTELQFSSPTSPSAPTKRSYSSLTTAKKRQSKWKEQHNDLIQSVRAAKGSAAPGLSALVIGPTFKKRSVNVFQSVPDDVTPCPHCERSFGIKSFDRHVDWCKEQRTRLPNSPTDQANEAKERLEARIRYRAPAPKKSLRDLTREKYSPTRTIPSSFFAPYGKSTGSLHSSLSGQDTKSYGGSQSSLNSKLSAAVSAGATSFSRASVATSEASSMRTENSQLSQERPVLAITNRSPSNLSSSFNRNTGSRYSVRSLPTQRKEPKRETTPTRAPFLAGAARSSFRTKTNSEPRQTRPLATQTLGRNVGTKARSLASPTLSRRVNYPARPTVLDLFSPGKRSEPEGVESMMSASCIQLDTRNKNSISLSNSGVKEERNKSMKNAYDPYLSAQKQMEELLDSVANYKFGAKSQADGDSNKVDQKDTSKDVRTTTEVKEDEQPVVATIVQTNSFSVLPERAEVPGRISRTPSSKGLTLQQKSPRSNYTSSFKIEDRLLSRKDSTDSEASMKRSTSIPRPIYSRSNSGVQDSEIQVGYRQPVVRSRSSQASKERVVLAESPSSFTNGVRKVDSSEKTPVTPKPVYPRTAAIFKQETPPNPPPRKSLMAKTSRKETLTLETQPGQKARSKLDNEVEGVHLDEDSRQRVAALEADLKQILSGISELGLISKHTFEKSNEEVEGRSPSKFCHSCGTPYPILSAKFCCTCGDKRLYC</sequence>
<dbReference type="InterPro" id="IPR026319">
    <property type="entry name" value="ZC2HC1A/B-like"/>
</dbReference>
<feature type="compositionally biased region" description="Polar residues" evidence="6">
    <location>
        <begin position="73"/>
        <end position="101"/>
    </location>
</feature>
<dbReference type="AlphaFoldDB" id="A0AA88I4C5"/>
<feature type="region of interest" description="Disordered" evidence="6">
    <location>
        <begin position="482"/>
        <end position="509"/>
    </location>
</feature>
<feature type="compositionally biased region" description="Basic and acidic residues" evidence="6">
    <location>
        <begin position="8"/>
        <end position="23"/>
    </location>
</feature>
<dbReference type="Gene3D" id="3.30.160.60">
    <property type="entry name" value="Classic Zinc Finger"/>
    <property type="match status" value="1"/>
</dbReference>
<feature type="compositionally biased region" description="Basic and acidic residues" evidence="6">
    <location>
        <begin position="334"/>
        <end position="343"/>
    </location>
</feature>
<reference evidence="8" key="1">
    <citation type="submission" date="2023-07" db="EMBL/GenBank/DDBJ databases">
        <title>Chromosome-level genome assembly of Artemia franciscana.</title>
        <authorList>
            <person name="Jo E."/>
        </authorList>
    </citation>
    <scope>NUCLEOTIDE SEQUENCE</scope>
    <source>
        <tissue evidence="8">Whole body</tissue>
    </source>
</reference>
<protein>
    <recommendedName>
        <fullName evidence="7">C2HC/C3H-type domain-containing protein</fullName>
    </recommendedName>
</protein>
<feature type="region of interest" description="Disordered" evidence="6">
    <location>
        <begin position="281"/>
        <end position="375"/>
    </location>
</feature>
<feature type="region of interest" description="Disordered" evidence="6">
    <location>
        <begin position="531"/>
        <end position="605"/>
    </location>
</feature>
<keyword evidence="1" id="KW-0479">Metal-binding</keyword>
<dbReference type="PANTHER" id="PTHR13555">
    <property type="entry name" value="C2H2 ZINC FINGER CGI-62-RELATED"/>
    <property type="match status" value="1"/>
</dbReference>
<dbReference type="Proteomes" id="UP001187531">
    <property type="component" value="Unassembled WGS sequence"/>
</dbReference>
<feature type="region of interest" description="Disordered" evidence="6">
    <location>
        <begin position="1"/>
        <end position="26"/>
    </location>
</feature>
<dbReference type="InterPro" id="IPR049899">
    <property type="entry name" value="Znf_C2HC_C3H"/>
</dbReference>
<dbReference type="Pfam" id="PF13913">
    <property type="entry name" value="zf-C2HC_2"/>
    <property type="match status" value="2"/>
</dbReference>
<accession>A0AA88I4C5</accession>
<evidence type="ECO:0000313" key="8">
    <source>
        <dbReference type="EMBL" id="KAK2720948.1"/>
    </source>
</evidence>
<feature type="compositionally biased region" description="Polar residues" evidence="6">
    <location>
        <begin position="582"/>
        <end position="603"/>
    </location>
</feature>
<keyword evidence="2" id="KW-0677">Repeat</keyword>
<proteinExistence type="predicted"/>
<keyword evidence="9" id="KW-1185">Reference proteome</keyword>
<dbReference type="GO" id="GO:0008270">
    <property type="term" value="F:zinc ion binding"/>
    <property type="evidence" value="ECO:0007669"/>
    <property type="project" value="UniProtKB-KW"/>
</dbReference>
<evidence type="ECO:0000256" key="5">
    <source>
        <dbReference type="PROSITE-ProRule" id="PRU01371"/>
    </source>
</evidence>
<gene>
    <name evidence="8" type="ORF">QYM36_004736</name>
</gene>